<feature type="region of interest" description="Disordered" evidence="2">
    <location>
        <begin position="147"/>
        <end position="201"/>
    </location>
</feature>
<evidence type="ECO:0000313" key="4">
    <source>
        <dbReference type="EMBL" id="EJK49258.1"/>
    </source>
</evidence>
<feature type="compositionally biased region" description="Basic and acidic residues" evidence="2">
    <location>
        <begin position="175"/>
        <end position="198"/>
    </location>
</feature>
<dbReference type="Proteomes" id="UP000266841">
    <property type="component" value="Unassembled WGS sequence"/>
</dbReference>
<dbReference type="CDD" id="cd02961">
    <property type="entry name" value="PDI_a_family"/>
    <property type="match status" value="1"/>
</dbReference>
<reference evidence="4 5" key="1">
    <citation type="journal article" date="2012" name="Genome Biol.">
        <title>Genome and low-iron response of an oceanic diatom adapted to chronic iron limitation.</title>
        <authorList>
            <person name="Lommer M."/>
            <person name="Specht M."/>
            <person name="Roy A.S."/>
            <person name="Kraemer L."/>
            <person name="Andreson R."/>
            <person name="Gutowska M.A."/>
            <person name="Wolf J."/>
            <person name="Bergner S.V."/>
            <person name="Schilhabel M.B."/>
            <person name="Klostermeier U.C."/>
            <person name="Beiko R.G."/>
            <person name="Rosenstiel P."/>
            <person name="Hippler M."/>
            <person name="Laroche J."/>
        </authorList>
    </citation>
    <scope>NUCLEOTIDE SEQUENCE [LARGE SCALE GENOMIC DNA]</scope>
    <source>
        <strain evidence="4 5">CCMP1005</strain>
    </source>
</reference>
<feature type="compositionally biased region" description="Low complexity" evidence="2">
    <location>
        <begin position="1"/>
        <end position="10"/>
    </location>
</feature>
<feature type="non-terminal residue" evidence="4">
    <location>
        <position position="1"/>
    </location>
</feature>
<dbReference type="eggNOG" id="KOG0907">
    <property type="taxonomic scope" value="Eukaryota"/>
</dbReference>
<evidence type="ECO:0000256" key="1">
    <source>
        <dbReference type="ARBA" id="ARBA00008987"/>
    </source>
</evidence>
<dbReference type="GO" id="GO:0045454">
    <property type="term" value="P:cell redox homeostasis"/>
    <property type="evidence" value="ECO:0007669"/>
    <property type="project" value="TreeGrafter"/>
</dbReference>
<dbReference type="SUPFAM" id="SSF52833">
    <property type="entry name" value="Thioredoxin-like"/>
    <property type="match status" value="1"/>
</dbReference>
<evidence type="ECO:0000259" key="3">
    <source>
        <dbReference type="Pfam" id="PF00085"/>
    </source>
</evidence>
<proteinExistence type="inferred from homology"/>
<dbReference type="PANTHER" id="PTHR43601">
    <property type="entry name" value="THIOREDOXIN, MITOCHONDRIAL"/>
    <property type="match status" value="1"/>
</dbReference>
<dbReference type="AlphaFoldDB" id="K0R781"/>
<feature type="compositionally biased region" description="Basic and acidic residues" evidence="2">
    <location>
        <begin position="147"/>
        <end position="162"/>
    </location>
</feature>
<keyword evidence="5" id="KW-1185">Reference proteome</keyword>
<accession>K0R781</accession>
<comment type="caution">
    <text evidence="4">The sequence shown here is derived from an EMBL/GenBank/DDBJ whole genome shotgun (WGS) entry which is preliminary data.</text>
</comment>
<dbReference type="InterPro" id="IPR013766">
    <property type="entry name" value="Thioredoxin_domain"/>
</dbReference>
<sequence length="208" mass="22231">ARAAATATRTGSGLPARAGPPGDDRLLDDRARPDILSIRSEGEYADFLGSEADDRICVIKFYASWCKSCAKFGVKYKRLARERGDVAVADEIVRAGEARFAEVEYTANARLCKSLKVKRLPSVHFHVRGEGEGLGGGHEAVAVRHGREGAGEAAGKAREGEGGKGGATSTARWRRGTDLGRRADGSNEERHRGGEARQDLTSVLIIGE</sequence>
<gene>
    <name evidence="4" type="ORF">THAOC_31889</name>
</gene>
<feature type="domain" description="Thioredoxin" evidence="3">
    <location>
        <begin position="53"/>
        <end position="130"/>
    </location>
</feature>
<dbReference type="Pfam" id="PF00085">
    <property type="entry name" value="Thioredoxin"/>
    <property type="match status" value="1"/>
</dbReference>
<comment type="similarity">
    <text evidence="1">Belongs to the thioredoxin family.</text>
</comment>
<dbReference type="PANTHER" id="PTHR43601:SF32">
    <property type="entry name" value="THIOREDOXIN-LIKE 2-2, CHLOROPLASTIC"/>
    <property type="match status" value="1"/>
</dbReference>
<protein>
    <recommendedName>
        <fullName evidence="3">Thioredoxin domain-containing protein</fullName>
    </recommendedName>
</protein>
<name>K0R781_THAOC</name>
<dbReference type="Gene3D" id="3.40.30.10">
    <property type="entry name" value="Glutaredoxin"/>
    <property type="match status" value="1"/>
</dbReference>
<dbReference type="EMBL" id="AGNL01044981">
    <property type="protein sequence ID" value="EJK49258.1"/>
    <property type="molecule type" value="Genomic_DNA"/>
</dbReference>
<evidence type="ECO:0000256" key="2">
    <source>
        <dbReference type="SAM" id="MobiDB-lite"/>
    </source>
</evidence>
<dbReference type="InterPro" id="IPR036249">
    <property type="entry name" value="Thioredoxin-like_sf"/>
</dbReference>
<feature type="region of interest" description="Disordered" evidence="2">
    <location>
        <begin position="1"/>
        <end position="27"/>
    </location>
</feature>
<organism evidence="4 5">
    <name type="scientific">Thalassiosira oceanica</name>
    <name type="common">Marine diatom</name>
    <dbReference type="NCBI Taxonomy" id="159749"/>
    <lineage>
        <taxon>Eukaryota</taxon>
        <taxon>Sar</taxon>
        <taxon>Stramenopiles</taxon>
        <taxon>Ochrophyta</taxon>
        <taxon>Bacillariophyta</taxon>
        <taxon>Coscinodiscophyceae</taxon>
        <taxon>Thalassiosirophycidae</taxon>
        <taxon>Thalassiosirales</taxon>
        <taxon>Thalassiosiraceae</taxon>
        <taxon>Thalassiosira</taxon>
    </lineage>
</organism>
<evidence type="ECO:0000313" key="5">
    <source>
        <dbReference type="Proteomes" id="UP000266841"/>
    </source>
</evidence>
<dbReference type="OrthoDB" id="38304at2759"/>